<comment type="similarity">
    <text evidence="2">Belongs to the BRX family.</text>
</comment>
<evidence type="ECO:0000313" key="7">
    <source>
        <dbReference type="Proteomes" id="UP000631114"/>
    </source>
</evidence>
<dbReference type="OrthoDB" id="10250282at2759"/>
<keyword evidence="3" id="KW-0539">Nucleus</keyword>
<feature type="region of interest" description="Disordered" evidence="4">
    <location>
        <begin position="274"/>
        <end position="308"/>
    </location>
</feature>
<evidence type="ECO:0000256" key="3">
    <source>
        <dbReference type="ARBA" id="ARBA00023242"/>
    </source>
</evidence>
<evidence type="ECO:0000256" key="2">
    <source>
        <dbReference type="ARBA" id="ARBA00009057"/>
    </source>
</evidence>
<dbReference type="Pfam" id="PF08381">
    <property type="entry name" value="BRX"/>
    <property type="match status" value="2"/>
</dbReference>
<name>A0A835M127_9MAGN</name>
<accession>A0A835M127</accession>
<dbReference type="PANTHER" id="PTHR46058:SF2">
    <property type="entry name" value="PROTEIN BREVIS RADIX-LIKE 3"/>
    <property type="match status" value="1"/>
</dbReference>
<dbReference type="AlphaFoldDB" id="A0A835M127"/>
<sequence length="370" mass="41613">MLTCIACTKQIGGGGSIHKPGDEEDGEPNTKHAIKTLTSQIKDMALKASGAYRHCKPCSSGSSNNHHKHNYADSEALSASERFHYSYRRTGSSNSTPKLWGKEIESRLKGLSSSEGTPTSMSGRVDSVVVLMEEEEPKEWIAQVEPGVLITFVSLPQGGNDLKRIRFSREMFNKWQAQRWWAENYDKVMELYNVQRFNHQVVPLPTPPRSEDESSKIESAGESPMTPPLIKEPLPRNCQRPMGMGYSSSDSLEHPSAPYRHYYDSVGLTSTPKLSSISGAKTETSSMDASIRTSSSREADRSGELSISNASDVETEWVEQDEPGVYITIRALPGGIRELRRVRFSRERFGEMHARLWWEENRARIHEQYL</sequence>
<feature type="region of interest" description="Disordered" evidence="4">
    <location>
        <begin position="203"/>
        <end position="233"/>
    </location>
</feature>
<evidence type="ECO:0000313" key="6">
    <source>
        <dbReference type="EMBL" id="KAF9615025.1"/>
    </source>
</evidence>
<dbReference type="InterPro" id="IPR013591">
    <property type="entry name" value="Brevis_radix_dom"/>
</dbReference>
<reference evidence="6 7" key="1">
    <citation type="submission" date="2020-10" db="EMBL/GenBank/DDBJ databases">
        <title>The Coptis chinensis genome and diversification of protoberbering-type alkaloids.</title>
        <authorList>
            <person name="Wang B."/>
            <person name="Shu S."/>
            <person name="Song C."/>
            <person name="Liu Y."/>
        </authorList>
    </citation>
    <scope>NUCLEOTIDE SEQUENCE [LARGE SCALE GENOMIC DNA]</scope>
    <source>
        <strain evidence="6">HL-2020</strain>
        <tissue evidence="6">Leaf</tissue>
    </source>
</reference>
<dbReference type="Pfam" id="PF13713">
    <property type="entry name" value="BRX_N"/>
    <property type="match status" value="1"/>
</dbReference>
<dbReference type="InterPro" id="IPR044532">
    <property type="entry name" value="BRX-like"/>
</dbReference>
<evidence type="ECO:0000256" key="1">
    <source>
        <dbReference type="ARBA" id="ARBA00004123"/>
    </source>
</evidence>
<comment type="caution">
    <text evidence="6">The sequence shown here is derived from an EMBL/GenBank/DDBJ whole genome shotgun (WGS) entry which is preliminary data.</text>
</comment>
<dbReference type="InterPro" id="IPR027988">
    <property type="entry name" value="BRX_N"/>
</dbReference>
<organism evidence="6 7">
    <name type="scientific">Coptis chinensis</name>
    <dbReference type="NCBI Taxonomy" id="261450"/>
    <lineage>
        <taxon>Eukaryota</taxon>
        <taxon>Viridiplantae</taxon>
        <taxon>Streptophyta</taxon>
        <taxon>Embryophyta</taxon>
        <taxon>Tracheophyta</taxon>
        <taxon>Spermatophyta</taxon>
        <taxon>Magnoliopsida</taxon>
        <taxon>Ranunculales</taxon>
        <taxon>Ranunculaceae</taxon>
        <taxon>Coptidoideae</taxon>
        <taxon>Coptis</taxon>
    </lineage>
</organism>
<dbReference type="EMBL" id="JADFTS010000003">
    <property type="protein sequence ID" value="KAF9615025.1"/>
    <property type="molecule type" value="Genomic_DNA"/>
</dbReference>
<comment type="subcellular location">
    <subcellularLocation>
        <location evidence="1">Nucleus</location>
    </subcellularLocation>
</comment>
<dbReference type="GO" id="GO:0005634">
    <property type="term" value="C:nucleus"/>
    <property type="evidence" value="ECO:0007669"/>
    <property type="project" value="UniProtKB-SubCell"/>
</dbReference>
<dbReference type="Proteomes" id="UP000631114">
    <property type="component" value="Unassembled WGS sequence"/>
</dbReference>
<evidence type="ECO:0000256" key="4">
    <source>
        <dbReference type="SAM" id="MobiDB-lite"/>
    </source>
</evidence>
<protein>
    <recommendedName>
        <fullName evidence="5">BRX domain-containing protein</fullName>
    </recommendedName>
</protein>
<feature type="domain" description="BRX" evidence="5">
    <location>
        <begin position="138"/>
        <end position="193"/>
    </location>
</feature>
<gene>
    <name evidence="6" type="ORF">IFM89_021596</name>
</gene>
<proteinExistence type="inferred from homology"/>
<feature type="compositionally biased region" description="Polar residues" evidence="4">
    <location>
        <begin position="274"/>
        <end position="294"/>
    </location>
</feature>
<feature type="domain" description="BRX" evidence="5">
    <location>
        <begin position="315"/>
        <end position="370"/>
    </location>
</feature>
<dbReference type="PROSITE" id="PS51514">
    <property type="entry name" value="BRX"/>
    <property type="match status" value="2"/>
</dbReference>
<keyword evidence="7" id="KW-1185">Reference proteome</keyword>
<dbReference type="PANTHER" id="PTHR46058">
    <property type="entry name" value="PROTEIN BREVIS RADIX-LIKE 1"/>
    <property type="match status" value="1"/>
</dbReference>
<evidence type="ECO:0000259" key="5">
    <source>
        <dbReference type="PROSITE" id="PS51514"/>
    </source>
</evidence>